<feature type="compositionally biased region" description="Polar residues" evidence="1">
    <location>
        <begin position="349"/>
        <end position="376"/>
    </location>
</feature>
<feature type="region of interest" description="Disordered" evidence="1">
    <location>
        <begin position="349"/>
        <end position="516"/>
    </location>
</feature>
<dbReference type="WBParaSite" id="ASIM_0000055301-mRNA-1">
    <property type="protein sequence ID" value="ASIM_0000055301-mRNA-1"/>
    <property type="gene ID" value="ASIM_0000055301"/>
</dbReference>
<feature type="compositionally biased region" description="Polar residues" evidence="1">
    <location>
        <begin position="463"/>
        <end position="479"/>
    </location>
</feature>
<evidence type="ECO:0000256" key="1">
    <source>
        <dbReference type="SAM" id="MobiDB-lite"/>
    </source>
</evidence>
<feature type="compositionally biased region" description="Polar residues" evidence="1">
    <location>
        <begin position="487"/>
        <end position="511"/>
    </location>
</feature>
<sequence length="605" mass="65025">LPADSAFTMNPQAPQVIPNVQSEETTRASIGFESDNFAAQKKPDDQVQLNPKEEMQSTALEGDIPQSEQQVQKSSVAETAAFIADMVAGNVSTGTGREGMANWTTSQSVEVTVHPEPSASLSGTAVDESVNKQLITETYTSSTTKADHIGETSGLAPTDNGQPPIGYDQNQTSQYAAASYEQQTSAFGYPESSWQAYDGSSYAADPTTTVQTTEQQQGAVEATQSEAIVSDTTATEQNYGAADTSQPEQRQPEQSYSSTSYGVDGSYSASTYGGDAVAPPSYDYQQGMTAADSQYQSTGFTTETSYSTQGYDQSQYQYDATSSSYPANQVPDMSQQYATNYYDAEYGSASQQPYASGQTTESFSRSQDGTQKQWQAYEQYGGGQASDTSASYEQAPEKSVSYEQTPEKSASYEQAPEKSVSYEQASEMSASARTTEIPDAGISGYRPAPVVPQFTPPVLPESFSRSQDGAAQQQWQTYEQYGGGQASDKSVSYEQASEKSASARTTETSDAGVSGYRPAPVIPQFMPPLLPELNRYAAPIDPFSWEAQEQAAASSYVAQQPASASNNFASPVQSSQMLSQTDETQRLAQQAEITQQYRCGECIVQ</sequence>
<reference evidence="2" key="1">
    <citation type="submission" date="2017-02" db="UniProtKB">
        <authorList>
            <consortium name="WormBaseParasite"/>
        </authorList>
    </citation>
    <scope>IDENTIFICATION</scope>
</reference>
<feature type="region of interest" description="Disordered" evidence="1">
    <location>
        <begin position="191"/>
        <end position="311"/>
    </location>
</feature>
<name>A0A0M3IZ72_ANISI</name>
<feature type="compositionally biased region" description="Polar residues" evidence="1">
    <location>
        <begin position="283"/>
        <end position="311"/>
    </location>
</feature>
<proteinExistence type="predicted"/>
<feature type="compositionally biased region" description="Polar residues" evidence="1">
    <location>
        <begin position="225"/>
        <end position="271"/>
    </location>
</feature>
<feature type="compositionally biased region" description="Polar residues" evidence="1">
    <location>
        <begin position="421"/>
        <end position="434"/>
    </location>
</feature>
<accession>A0A0M3IZ72</accession>
<feature type="compositionally biased region" description="Polar residues" evidence="1">
    <location>
        <begin position="168"/>
        <end position="177"/>
    </location>
</feature>
<dbReference type="AlphaFoldDB" id="A0A0M3IZ72"/>
<evidence type="ECO:0000313" key="2">
    <source>
        <dbReference type="WBParaSite" id="ASIM_0000055301-mRNA-1"/>
    </source>
</evidence>
<feature type="compositionally biased region" description="Polar residues" evidence="1">
    <location>
        <begin position="401"/>
        <end position="412"/>
    </location>
</feature>
<feature type="region of interest" description="Disordered" evidence="1">
    <location>
        <begin position="137"/>
        <end position="177"/>
    </location>
</feature>
<feature type="compositionally biased region" description="Low complexity" evidence="1">
    <location>
        <begin position="207"/>
        <end position="224"/>
    </location>
</feature>
<organism evidence="2">
    <name type="scientific">Anisakis simplex</name>
    <name type="common">Herring worm</name>
    <dbReference type="NCBI Taxonomy" id="6269"/>
    <lineage>
        <taxon>Eukaryota</taxon>
        <taxon>Metazoa</taxon>
        <taxon>Ecdysozoa</taxon>
        <taxon>Nematoda</taxon>
        <taxon>Chromadorea</taxon>
        <taxon>Rhabditida</taxon>
        <taxon>Spirurina</taxon>
        <taxon>Ascaridomorpha</taxon>
        <taxon>Ascaridoidea</taxon>
        <taxon>Anisakidae</taxon>
        <taxon>Anisakis</taxon>
        <taxon>Anisakis simplex complex</taxon>
    </lineage>
</organism>
<protein>
    <submittedName>
        <fullName evidence="2">Protein transport protein sec16</fullName>
    </submittedName>
</protein>